<feature type="domain" description="SMODS-associated and fused to various effectors" evidence="1">
    <location>
        <begin position="67"/>
        <end position="118"/>
    </location>
</feature>
<evidence type="ECO:0000259" key="1">
    <source>
        <dbReference type="Pfam" id="PF18145"/>
    </source>
</evidence>
<dbReference type="Pfam" id="PF18145">
    <property type="entry name" value="SAVED"/>
    <property type="match status" value="2"/>
</dbReference>
<evidence type="ECO:0000313" key="3">
    <source>
        <dbReference type="Proteomes" id="UP000094570"/>
    </source>
</evidence>
<dbReference type="EMBL" id="LWAF01000013">
    <property type="protein sequence ID" value="ODN29995.1"/>
    <property type="molecule type" value="Genomic_DNA"/>
</dbReference>
<gene>
    <name evidence="2" type="ORF">A4H02_07925</name>
</gene>
<keyword evidence="3" id="KW-1185">Reference proteome</keyword>
<dbReference type="STRING" id="1008305.A4H02_07925"/>
<dbReference type="AlphaFoldDB" id="A0A1E3G190"/>
<comment type="caution">
    <text evidence="2">The sequence shown here is derived from an EMBL/GenBank/DDBJ whole genome shotgun (WGS) entry which is preliminary data.</text>
</comment>
<sequence>MAEHVPVLIAISSRLDEKQLLETYTDLKTKISENYQVSSEEVLYIRKSDLTDDWESELEKVSEILGKAFLNAKTVAHVALMVPAAFAFGLGVTLSRSQLPPMVIYHFQSNEYIPVIDLTDNPRKIKDISQPFEQTNVSFTKGQDTNHCAVLVQLASHSLKGSVLKYLETVGLNPSVLEISHKNAGNLQTWDWSKEVAEIYKAVQEVRKDSYIERFHIFLSSPVSIAFAFGLALGKYDKLTIYQYVPNSPNIYTAVLSFD</sequence>
<proteinExistence type="predicted"/>
<evidence type="ECO:0000313" key="2">
    <source>
        <dbReference type="EMBL" id="ODN29995.1"/>
    </source>
</evidence>
<accession>A0A1E3G190</accession>
<feature type="domain" description="SMODS-associated and fused to various effectors" evidence="1">
    <location>
        <begin position="127"/>
        <end position="256"/>
    </location>
</feature>
<dbReference type="RefSeq" id="WP_069293641.1">
    <property type="nucleotide sequence ID" value="NZ_CP140110.1"/>
</dbReference>
<organism evidence="2 3">
    <name type="scientific">Fervidobacterium thailandense</name>
    <dbReference type="NCBI Taxonomy" id="1008305"/>
    <lineage>
        <taxon>Bacteria</taxon>
        <taxon>Thermotogati</taxon>
        <taxon>Thermotogota</taxon>
        <taxon>Thermotogae</taxon>
        <taxon>Thermotogales</taxon>
        <taxon>Fervidobacteriaceae</taxon>
        <taxon>Fervidobacterium</taxon>
    </lineage>
</organism>
<dbReference type="InterPro" id="IPR040836">
    <property type="entry name" value="SAVED"/>
</dbReference>
<reference evidence="3" key="1">
    <citation type="submission" date="2016-04" db="EMBL/GenBank/DDBJ databases">
        <title>The genome sequence project of a novel Fervidobacterium isolate from a hot spring in Thailand.</title>
        <authorList>
            <person name="Gonzalez J.M."/>
            <person name="Cuecas A."/>
            <person name="Kanoksilapatham W."/>
        </authorList>
    </citation>
    <scope>NUCLEOTIDE SEQUENCE [LARGE SCALE GENOMIC DNA]</scope>
    <source>
        <strain evidence="3">FC2004</strain>
    </source>
</reference>
<dbReference type="OrthoDB" id="47136at2"/>
<dbReference type="Proteomes" id="UP000094570">
    <property type="component" value="Unassembled WGS sequence"/>
</dbReference>
<dbReference type="NCBIfam" id="NF033611">
    <property type="entry name" value="SAVED"/>
    <property type="match status" value="1"/>
</dbReference>
<protein>
    <recommendedName>
        <fullName evidence="1">SMODS-associated and fused to various effectors domain-containing protein</fullName>
    </recommendedName>
</protein>
<name>A0A1E3G190_9BACT</name>